<dbReference type="OrthoDB" id="10532388at2759"/>
<organism evidence="2 3">
    <name type="scientific">Ostreococcus lucimarinus (strain CCE9901)</name>
    <dbReference type="NCBI Taxonomy" id="436017"/>
    <lineage>
        <taxon>Eukaryota</taxon>
        <taxon>Viridiplantae</taxon>
        <taxon>Chlorophyta</taxon>
        <taxon>Mamiellophyceae</taxon>
        <taxon>Mamiellales</taxon>
        <taxon>Bathycoccaceae</taxon>
        <taxon>Ostreococcus</taxon>
    </lineage>
</organism>
<evidence type="ECO:0000313" key="3">
    <source>
        <dbReference type="Proteomes" id="UP000001568"/>
    </source>
</evidence>
<evidence type="ECO:0008006" key="4">
    <source>
        <dbReference type="Google" id="ProtNLM"/>
    </source>
</evidence>
<protein>
    <recommendedName>
        <fullName evidence="4">Sfi1 spindle body domain-containing protein</fullName>
    </recommendedName>
</protein>
<dbReference type="AlphaFoldDB" id="A4RXC6"/>
<accession>A4RXC6</accession>
<gene>
    <name evidence="2" type="ORF">OSTLU_15380</name>
</gene>
<feature type="compositionally biased region" description="Polar residues" evidence="1">
    <location>
        <begin position="540"/>
        <end position="554"/>
    </location>
</feature>
<name>A4RXC6_OSTLU</name>
<feature type="compositionally biased region" description="Low complexity" evidence="1">
    <location>
        <begin position="258"/>
        <end position="270"/>
    </location>
</feature>
<reference evidence="2 3" key="1">
    <citation type="journal article" date="2007" name="Proc. Natl. Acad. Sci. U.S.A.">
        <title>The tiny eukaryote Ostreococcus provides genomic insights into the paradox of plankton speciation.</title>
        <authorList>
            <person name="Palenik B."/>
            <person name="Grimwood J."/>
            <person name="Aerts A."/>
            <person name="Rouze P."/>
            <person name="Salamov A."/>
            <person name="Putnam N."/>
            <person name="Dupont C."/>
            <person name="Jorgensen R."/>
            <person name="Derelle E."/>
            <person name="Rombauts S."/>
            <person name="Zhou K."/>
            <person name="Otillar R."/>
            <person name="Merchant S.S."/>
            <person name="Podell S."/>
            <person name="Gaasterland T."/>
            <person name="Napoli C."/>
            <person name="Gendler K."/>
            <person name="Manuell A."/>
            <person name="Tai V."/>
            <person name="Vallon O."/>
            <person name="Piganeau G."/>
            <person name="Jancek S."/>
            <person name="Heijde M."/>
            <person name="Jabbari K."/>
            <person name="Bowler C."/>
            <person name="Lohr M."/>
            <person name="Robbens S."/>
            <person name="Werner G."/>
            <person name="Dubchak I."/>
            <person name="Pazour G.J."/>
            <person name="Ren Q."/>
            <person name="Paulsen I."/>
            <person name="Delwiche C."/>
            <person name="Schmutz J."/>
            <person name="Rokhsar D."/>
            <person name="Van de Peer Y."/>
            <person name="Moreau H."/>
            <person name="Grigoriev I.V."/>
        </authorList>
    </citation>
    <scope>NUCLEOTIDE SEQUENCE [LARGE SCALE GENOMIC DNA]</scope>
    <source>
        <strain evidence="2 3">CCE9901</strain>
    </source>
</reference>
<dbReference type="OMA" id="MWISATH"/>
<sequence length="810" mass="88918">MAFAAAMRADEASDEARAAAGRALRDALARGAETNGRETRRVVEGVRAGLARGGRARTDAFDAFGAACCAVRGETFGEEVAAEVATRASSSDAGDDASHVAKGLEALRFYVLQWDGRSAAMTAAVVASIAPAVKFAAKSIDARETAAPSEAATQAALFLATVCVVCGDVDELREGWRAKARGVLDAAPISVQTLLGPRASRASRASANEAARRALRRIAQVTAPVEVSPAAVAEPSLRESSPAPALAMNDPVTPLPPSRDASASASPSTSDDSRKAPAADASFATRRHFDCTMLAEPLDANVTVDAMFSYQIDGMCAYSEAFCDTLVAAAKWVRKCRATLRRSTLLKLNSTSNRAIEHALRVVLDANVLALTSLTRLAKMVGERKLLLANRDKAFIASKNVEAWVHSGFALLRSAARQDLGLSAFAVVALATHEPSSRYKSLGANHGFPGAISARMAFLRWSRVMYAHRAEAKAELLALVHYEQTLMTKAFRTLSEYAPYHRQQANALALKFGLRWRANAQLSRDREPFEHTFGITTPLSQRSSTARSLSQHHGASSVPWAPSVGALGSSRAKTRRTRSVVSRSSYKSIGDEGEILDFDVPHIVFNESQTIMYEAFQAWIDHTYEQLLTGPSLVAKEHRRAVLLRKSFKAMRRYVVRSVGVREKAVAIEVAVNKLDFYVCGGAAFRKWVAGVRYIKRLYTFVDGEVERWRNELRVNCFRAWREVAASGARTTLWEEQTWADITPKLEHNRRRVWLRRWVNATQASLEERFAEARTWRRRRLLLAWRTVAGELVVKRMVADTIDKLARLET</sequence>
<feature type="region of interest" description="Disordered" evidence="1">
    <location>
        <begin position="229"/>
        <end position="279"/>
    </location>
</feature>
<dbReference type="EMBL" id="CP000585">
    <property type="protein sequence ID" value="ABO96019.1"/>
    <property type="molecule type" value="Genomic_DNA"/>
</dbReference>
<proteinExistence type="predicted"/>
<dbReference type="RefSeq" id="XP_001417726.1">
    <property type="nucleotide sequence ID" value="XM_001417689.1"/>
</dbReference>
<dbReference type="Gramene" id="ABO96019">
    <property type="protein sequence ID" value="ABO96019"/>
    <property type="gene ID" value="OSTLU_15380"/>
</dbReference>
<dbReference type="Proteomes" id="UP000001568">
    <property type="component" value="Chromosome 5"/>
</dbReference>
<dbReference type="KEGG" id="olu:OSTLU_15380"/>
<evidence type="ECO:0000313" key="2">
    <source>
        <dbReference type="EMBL" id="ABO96019.1"/>
    </source>
</evidence>
<keyword evidence="3" id="KW-1185">Reference proteome</keyword>
<dbReference type="HOGENOM" id="CLU_336898_0_0_1"/>
<evidence type="ECO:0000256" key="1">
    <source>
        <dbReference type="SAM" id="MobiDB-lite"/>
    </source>
</evidence>
<feature type="region of interest" description="Disordered" evidence="1">
    <location>
        <begin position="540"/>
        <end position="562"/>
    </location>
</feature>
<dbReference type="GeneID" id="5002133"/>